<name>A0A4Y0BGT5_ANOFN</name>
<keyword evidence="1" id="KW-0175">Coiled coil</keyword>
<evidence type="ECO:0000256" key="2">
    <source>
        <dbReference type="SAM" id="MobiDB-lite"/>
    </source>
</evidence>
<evidence type="ECO:0000313" key="3">
    <source>
        <dbReference type="EnsemblMetazoa" id="AFUN019329-PA"/>
    </source>
</evidence>
<feature type="region of interest" description="Disordered" evidence="2">
    <location>
        <begin position="1"/>
        <end position="25"/>
    </location>
</feature>
<evidence type="ECO:0000256" key="1">
    <source>
        <dbReference type="SAM" id="Coils"/>
    </source>
</evidence>
<organism evidence="3">
    <name type="scientific">Anopheles funestus</name>
    <name type="common">African malaria mosquito</name>
    <dbReference type="NCBI Taxonomy" id="62324"/>
    <lineage>
        <taxon>Eukaryota</taxon>
        <taxon>Metazoa</taxon>
        <taxon>Ecdysozoa</taxon>
        <taxon>Arthropoda</taxon>
        <taxon>Hexapoda</taxon>
        <taxon>Insecta</taxon>
        <taxon>Pterygota</taxon>
        <taxon>Neoptera</taxon>
        <taxon>Endopterygota</taxon>
        <taxon>Diptera</taxon>
        <taxon>Nematocera</taxon>
        <taxon>Culicoidea</taxon>
        <taxon>Culicidae</taxon>
        <taxon>Anophelinae</taxon>
        <taxon>Anopheles</taxon>
    </lineage>
</organism>
<accession>A0A4Y0BGT5</accession>
<reference evidence="3" key="1">
    <citation type="submission" date="2020-05" db="UniProtKB">
        <authorList>
            <consortium name="EnsemblMetazoa"/>
        </authorList>
    </citation>
    <scope>IDENTIFICATION</scope>
    <source>
        <strain evidence="3">FUMOZ</strain>
    </source>
</reference>
<proteinExistence type="predicted"/>
<dbReference type="EnsemblMetazoa" id="AFUN019329-RA">
    <property type="protein sequence ID" value="AFUN019329-PA"/>
    <property type="gene ID" value="AFUN019329"/>
</dbReference>
<feature type="coiled-coil region" evidence="1">
    <location>
        <begin position="77"/>
        <end position="112"/>
    </location>
</feature>
<dbReference type="VEuPathDB" id="VectorBase:AFUN019329"/>
<protein>
    <submittedName>
        <fullName evidence="3">Uncharacterized protein</fullName>
    </submittedName>
</protein>
<feature type="compositionally biased region" description="Polar residues" evidence="2">
    <location>
        <begin position="1"/>
        <end position="21"/>
    </location>
</feature>
<dbReference type="AlphaFoldDB" id="A0A4Y0BGT5"/>
<sequence>MASADENNQPEVLPRNSTIEQEATGDALSVSKASVLSHSFEPKLSAIIEENDAPVAKVSSASYPQGNRIDELARPKVMHLQETLEKLEKSTKNEMNERITKLKMRLRELRGSEKHIHSTETEQSSKKISGNSELIFNKVQSSLRKAAFQQLAKQIIDKMPELIVKMHYTSGQQITPEMKTLLDTLYATLIHYLGQPTNEHEERTFSYLCYGLAKFLEKIIENVPNNQQESERMAQDGKSGKGHFPLAVQLARKAYKERQ</sequence>